<protein>
    <recommendedName>
        <fullName evidence="4">Leucine rich repeat protein</fullName>
    </recommendedName>
</protein>
<dbReference type="Pfam" id="PF13855">
    <property type="entry name" value="LRR_8"/>
    <property type="match status" value="1"/>
</dbReference>
<keyword evidence="3" id="KW-1185">Reference proteome</keyword>
<dbReference type="Proteomes" id="UP001107558">
    <property type="component" value="Chromosome 4"/>
</dbReference>
<accession>A0A9J6BHF9</accession>
<proteinExistence type="predicted"/>
<comment type="caution">
    <text evidence="2">The sequence shown here is derived from an EMBL/GenBank/DDBJ whole genome shotgun (WGS) entry which is preliminary data.</text>
</comment>
<dbReference type="PANTHER" id="PTHR24373">
    <property type="entry name" value="SLIT RELATED LEUCINE-RICH REPEAT NEURONAL PROTEIN"/>
    <property type="match status" value="1"/>
</dbReference>
<dbReference type="InterPro" id="IPR050328">
    <property type="entry name" value="Dev_Immune_Receptor"/>
</dbReference>
<dbReference type="InterPro" id="IPR032675">
    <property type="entry name" value="LRR_dom_sf"/>
</dbReference>
<evidence type="ECO:0000313" key="3">
    <source>
        <dbReference type="Proteomes" id="UP001107558"/>
    </source>
</evidence>
<organism evidence="2 3">
    <name type="scientific">Polypedilum vanderplanki</name>
    <name type="common">Sleeping chironomid midge</name>
    <dbReference type="NCBI Taxonomy" id="319348"/>
    <lineage>
        <taxon>Eukaryota</taxon>
        <taxon>Metazoa</taxon>
        <taxon>Ecdysozoa</taxon>
        <taxon>Arthropoda</taxon>
        <taxon>Hexapoda</taxon>
        <taxon>Insecta</taxon>
        <taxon>Pterygota</taxon>
        <taxon>Neoptera</taxon>
        <taxon>Endopterygota</taxon>
        <taxon>Diptera</taxon>
        <taxon>Nematocera</taxon>
        <taxon>Chironomoidea</taxon>
        <taxon>Chironomidae</taxon>
        <taxon>Chironominae</taxon>
        <taxon>Polypedilum</taxon>
        <taxon>Polypedilum</taxon>
    </lineage>
</organism>
<sequence>MTEINCKFERIFSNYRCLIENQKIHKNLITINGKHLTGKTNNQVNQIYLTECDFEEFPEKLQKIFSNVESLRIWKCKLDKINRKHIKNWKKLTHIYVENCELRKLEGDTFKDLKELKFISFDGNKLEEIEPKTFDGLEKLEWLNLRRNLNIDMRFDIDDERSNSLNEIKKEIKMKCIKKNSNFEEPGRKRKMFKKFCYCSRD</sequence>
<name>A0A9J6BHF9_POLVA</name>
<evidence type="ECO:0000313" key="2">
    <source>
        <dbReference type="EMBL" id="KAG5669245.1"/>
    </source>
</evidence>
<dbReference type="SUPFAM" id="SSF52058">
    <property type="entry name" value="L domain-like"/>
    <property type="match status" value="1"/>
</dbReference>
<dbReference type="InterPro" id="IPR001611">
    <property type="entry name" value="Leu-rich_rpt"/>
</dbReference>
<reference evidence="2" key="1">
    <citation type="submission" date="2021-03" db="EMBL/GenBank/DDBJ databases">
        <title>Chromosome level genome of the anhydrobiotic midge Polypedilum vanderplanki.</title>
        <authorList>
            <person name="Yoshida Y."/>
            <person name="Kikawada T."/>
            <person name="Gusev O."/>
        </authorList>
    </citation>
    <scope>NUCLEOTIDE SEQUENCE</scope>
    <source>
        <strain evidence="2">NIAS01</strain>
        <tissue evidence="2">Whole body or cell culture</tissue>
    </source>
</reference>
<dbReference type="OrthoDB" id="433501at2759"/>
<dbReference type="PANTHER" id="PTHR24373:SF370">
    <property type="entry name" value="FISH-LIPS, ISOFORM E"/>
    <property type="match status" value="1"/>
</dbReference>
<gene>
    <name evidence="2" type="ORF">PVAND_017137</name>
</gene>
<dbReference type="GO" id="GO:0005615">
    <property type="term" value="C:extracellular space"/>
    <property type="evidence" value="ECO:0007669"/>
    <property type="project" value="TreeGrafter"/>
</dbReference>
<dbReference type="GO" id="GO:0031012">
    <property type="term" value="C:extracellular matrix"/>
    <property type="evidence" value="ECO:0007669"/>
    <property type="project" value="TreeGrafter"/>
</dbReference>
<dbReference type="Gene3D" id="3.80.10.10">
    <property type="entry name" value="Ribonuclease Inhibitor"/>
    <property type="match status" value="1"/>
</dbReference>
<evidence type="ECO:0008006" key="4">
    <source>
        <dbReference type="Google" id="ProtNLM"/>
    </source>
</evidence>
<dbReference type="EMBL" id="JADBJN010000004">
    <property type="protein sequence ID" value="KAG5669245.1"/>
    <property type="molecule type" value="Genomic_DNA"/>
</dbReference>
<evidence type="ECO:0000256" key="1">
    <source>
        <dbReference type="ARBA" id="ARBA00022729"/>
    </source>
</evidence>
<keyword evidence="1" id="KW-0732">Signal</keyword>
<dbReference type="AlphaFoldDB" id="A0A9J6BHF9"/>